<keyword evidence="6" id="KW-1185">Reference proteome</keyword>
<dbReference type="STRING" id="1285928.SAMN04487894_102440"/>
<dbReference type="GO" id="GO:0003677">
    <property type="term" value="F:DNA binding"/>
    <property type="evidence" value="ECO:0007669"/>
    <property type="project" value="UniProtKB-KW"/>
</dbReference>
<gene>
    <name evidence="5" type="ORF">SAMN04487894_102440</name>
</gene>
<accession>A0A1G6LRS4</accession>
<dbReference type="RefSeq" id="WP_090389046.1">
    <property type="nucleotide sequence ID" value="NZ_FMZO01000002.1"/>
</dbReference>
<evidence type="ECO:0000313" key="6">
    <source>
        <dbReference type="Proteomes" id="UP000198757"/>
    </source>
</evidence>
<evidence type="ECO:0000313" key="5">
    <source>
        <dbReference type="EMBL" id="SDC45972.1"/>
    </source>
</evidence>
<sequence>MTTARSYSYVIIEDNPVMQKGLAYILRRFENLTLKGQYYNIESAREPLTKIQPDLILLDIILTGVNGAKGCAQLKKDLFKPPKVIAYTNSSLNKKDLIKWGFDGYVHKNEPVDTLISVIRDVLEGTSSFQTSKNAGPAKEHYSYNDSKAPREFQIMALAVIGKTNKEIGDELHISIETVKKSRQNFKTKANLQDKSIYGIREYLEKEHGYRFGANGFVKTGEDD</sequence>
<protein>
    <submittedName>
        <fullName evidence="5">Regulatory protein, luxR family</fullName>
    </submittedName>
</protein>
<evidence type="ECO:0000259" key="4">
    <source>
        <dbReference type="PROSITE" id="PS50110"/>
    </source>
</evidence>
<dbReference type="InterPro" id="IPR001789">
    <property type="entry name" value="Sig_transdc_resp-reg_receiver"/>
</dbReference>
<dbReference type="SMART" id="SM00421">
    <property type="entry name" value="HTH_LUXR"/>
    <property type="match status" value="1"/>
</dbReference>
<dbReference type="InterPro" id="IPR000792">
    <property type="entry name" value="Tscrpt_reg_LuxR_C"/>
</dbReference>
<dbReference type="PANTHER" id="PTHR45566:SF1">
    <property type="entry name" value="HTH-TYPE TRANSCRIPTIONAL REGULATOR YHJB-RELATED"/>
    <property type="match status" value="1"/>
</dbReference>
<dbReference type="InterPro" id="IPR051015">
    <property type="entry name" value="EvgA-like"/>
</dbReference>
<keyword evidence="2" id="KW-0238">DNA-binding</keyword>
<dbReference type="PRINTS" id="PR00038">
    <property type="entry name" value="HTHLUXR"/>
</dbReference>
<evidence type="ECO:0000256" key="2">
    <source>
        <dbReference type="ARBA" id="ARBA00023125"/>
    </source>
</evidence>
<dbReference type="Pfam" id="PF00072">
    <property type="entry name" value="Response_reg"/>
    <property type="match status" value="1"/>
</dbReference>
<dbReference type="PANTHER" id="PTHR45566">
    <property type="entry name" value="HTH-TYPE TRANSCRIPTIONAL REGULATOR YHJB-RELATED"/>
    <property type="match status" value="1"/>
</dbReference>
<dbReference type="GO" id="GO:0000160">
    <property type="term" value="P:phosphorelay signal transduction system"/>
    <property type="evidence" value="ECO:0007669"/>
    <property type="project" value="InterPro"/>
</dbReference>
<dbReference type="SUPFAM" id="SSF46894">
    <property type="entry name" value="C-terminal effector domain of the bipartite response regulators"/>
    <property type="match status" value="1"/>
</dbReference>
<dbReference type="GO" id="GO:0006355">
    <property type="term" value="P:regulation of DNA-templated transcription"/>
    <property type="evidence" value="ECO:0007669"/>
    <property type="project" value="InterPro"/>
</dbReference>
<dbReference type="Gene3D" id="3.40.50.2300">
    <property type="match status" value="1"/>
</dbReference>
<dbReference type="Pfam" id="PF00196">
    <property type="entry name" value="GerE"/>
    <property type="match status" value="1"/>
</dbReference>
<proteinExistence type="predicted"/>
<dbReference type="CDD" id="cd06170">
    <property type="entry name" value="LuxR_C_like"/>
    <property type="match status" value="1"/>
</dbReference>
<feature type="domain" description="Response regulatory" evidence="4">
    <location>
        <begin position="8"/>
        <end position="123"/>
    </location>
</feature>
<keyword evidence="1 3" id="KW-0597">Phosphoprotein</keyword>
<dbReference type="SMART" id="SM00448">
    <property type="entry name" value="REC"/>
    <property type="match status" value="1"/>
</dbReference>
<dbReference type="OrthoDB" id="9797341at2"/>
<dbReference type="AlphaFoldDB" id="A0A1G6LRS4"/>
<dbReference type="Proteomes" id="UP000198757">
    <property type="component" value="Unassembled WGS sequence"/>
</dbReference>
<name>A0A1G6LRS4_NIADE</name>
<organism evidence="5 6">
    <name type="scientific">Niabella drilacis (strain DSM 25811 / CCM 8410 / CCUG 62505 / LMG 26954 / E90)</name>
    <dbReference type="NCBI Taxonomy" id="1285928"/>
    <lineage>
        <taxon>Bacteria</taxon>
        <taxon>Pseudomonadati</taxon>
        <taxon>Bacteroidota</taxon>
        <taxon>Chitinophagia</taxon>
        <taxon>Chitinophagales</taxon>
        <taxon>Chitinophagaceae</taxon>
        <taxon>Niabella</taxon>
    </lineage>
</organism>
<dbReference type="SUPFAM" id="SSF52172">
    <property type="entry name" value="CheY-like"/>
    <property type="match status" value="1"/>
</dbReference>
<evidence type="ECO:0000256" key="1">
    <source>
        <dbReference type="ARBA" id="ARBA00022553"/>
    </source>
</evidence>
<dbReference type="InterPro" id="IPR016032">
    <property type="entry name" value="Sig_transdc_resp-reg_C-effctor"/>
</dbReference>
<reference evidence="6" key="1">
    <citation type="submission" date="2016-10" db="EMBL/GenBank/DDBJ databases">
        <authorList>
            <person name="Varghese N."/>
            <person name="Submissions S."/>
        </authorList>
    </citation>
    <scope>NUCLEOTIDE SEQUENCE [LARGE SCALE GENOMIC DNA]</scope>
    <source>
        <strain evidence="6">DSM 25811 / CCM 8410 / LMG 26954 / E90</strain>
    </source>
</reference>
<dbReference type="EMBL" id="FMZO01000002">
    <property type="protein sequence ID" value="SDC45972.1"/>
    <property type="molecule type" value="Genomic_DNA"/>
</dbReference>
<feature type="modified residue" description="4-aspartylphosphate" evidence="3">
    <location>
        <position position="59"/>
    </location>
</feature>
<evidence type="ECO:0000256" key="3">
    <source>
        <dbReference type="PROSITE-ProRule" id="PRU00169"/>
    </source>
</evidence>
<dbReference type="PROSITE" id="PS50110">
    <property type="entry name" value="RESPONSE_REGULATORY"/>
    <property type="match status" value="1"/>
</dbReference>
<dbReference type="InterPro" id="IPR011006">
    <property type="entry name" value="CheY-like_superfamily"/>
</dbReference>
<dbReference type="CDD" id="cd17535">
    <property type="entry name" value="REC_NarL-like"/>
    <property type="match status" value="1"/>
</dbReference>
<dbReference type="InterPro" id="IPR058245">
    <property type="entry name" value="NreC/VraR/RcsB-like_REC"/>
</dbReference>